<organism evidence="1 2">
    <name type="scientific">Crocosphaera subtropica (strain ATCC 51142 / BH68)</name>
    <name type="common">Cyanothece sp. (strain ATCC 51142)</name>
    <dbReference type="NCBI Taxonomy" id="43989"/>
    <lineage>
        <taxon>Bacteria</taxon>
        <taxon>Bacillati</taxon>
        <taxon>Cyanobacteriota</taxon>
        <taxon>Cyanophyceae</taxon>
        <taxon>Oscillatoriophycideae</taxon>
        <taxon>Chroococcales</taxon>
        <taxon>Aphanothecaceae</taxon>
        <taxon>Crocosphaera</taxon>
        <taxon>Crocosphaera subtropica</taxon>
    </lineage>
</organism>
<reference evidence="1 2" key="1">
    <citation type="journal article" date="2008" name="Proc. Natl. Acad. Sci. U.S.A.">
        <title>The genome of Cyanothece 51142, a unicellular diazotrophic cyanobacterium important in the marine nitrogen cycle.</title>
        <authorList>
            <person name="Welsh E.A."/>
            <person name="Liberton M."/>
            <person name="Stoeckel J."/>
            <person name="Loh T."/>
            <person name="Elvitigala T."/>
            <person name="Wang C."/>
            <person name="Wollam A."/>
            <person name="Fulton R.S."/>
            <person name="Clifton S.W."/>
            <person name="Jacobs J.M."/>
            <person name="Aurora R."/>
            <person name="Ghosh B.K."/>
            <person name="Sherman L.A."/>
            <person name="Smith R.D."/>
            <person name="Wilson R.K."/>
            <person name="Pakrasi H.B."/>
        </authorList>
    </citation>
    <scope>NUCLEOTIDE SEQUENCE [LARGE SCALE GENOMIC DNA]</scope>
    <source>
        <strain evidence="2">ATCC 51142 / BH68</strain>
    </source>
</reference>
<dbReference type="SUPFAM" id="SSF53850">
    <property type="entry name" value="Periplasmic binding protein-like II"/>
    <property type="match status" value="1"/>
</dbReference>
<dbReference type="PANTHER" id="PTHR35841">
    <property type="entry name" value="PHOSPHONATES-BINDING PERIPLASMIC PROTEIN"/>
    <property type="match status" value="1"/>
</dbReference>
<dbReference type="HOGENOM" id="CLU_051472_3_0_3"/>
<dbReference type="EMBL" id="CP000806">
    <property type="protein sequence ID" value="ACB50041.1"/>
    <property type="molecule type" value="Genomic_DNA"/>
</dbReference>
<dbReference type="Pfam" id="PF12974">
    <property type="entry name" value="Phosphonate-bd"/>
    <property type="match status" value="1"/>
</dbReference>
<keyword evidence="2" id="KW-1185">Reference proteome</keyword>
<proteinExistence type="predicted"/>
<evidence type="ECO:0000313" key="1">
    <source>
        <dbReference type="EMBL" id="ACB50041.1"/>
    </source>
</evidence>
<dbReference type="OrthoDB" id="9776786at2"/>
<gene>
    <name evidence="1" type="ordered locus">cce_0690</name>
</gene>
<name>B1WQB9_CROS5</name>
<evidence type="ECO:0000313" key="2">
    <source>
        <dbReference type="Proteomes" id="UP000001203"/>
    </source>
</evidence>
<protein>
    <submittedName>
        <fullName evidence="1">Probable phosphonate ABC transporter, phosphate-binding protein</fullName>
    </submittedName>
</protein>
<dbReference type="KEGG" id="cyt:cce_0690"/>
<dbReference type="PANTHER" id="PTHR35841:SF1">
    <property type="entry name" value="PHOSPHONATES-BINDING PERIPLASMIC PROTEIN"/>
    <property type="match status" value="1"/>
</dbReference>
<dbReference type="STRING" id="43989.cce_0690"/>
<dbReference type="Gene3D" id="3.40.190.10">
    <property type="entry name" value="Periplasmic binding protein-like II"/>
    <property type="match status" value="2"/>
</dbReference>
<dbReference type="AlphaFoldDB" id="B1WQB9"/>
<dbReference type="eggNOG" id="COG3221">
    <property type="taxonomic scope" value="Bacteria"/>
</dbReference>
<dbReference type="Proteomes" id="UP000001203">
    <property type="component" value="Chromosome circular"/>
</dbReference>
<sequence length="316" mass="35597">MLMDLTLEKMLVDFNYLQSMKRRNLLVYGVLFLMGCMAKQKLENEPVISSIPIIPKTLRFAVTDAVAVGELEEKYEPFRQVLSQVLGTHIEFFPVDNYFKAAAALNSHEVDLVWAGPSEYVVIKARSNAIPMIGIKRVDYYTVIVVRKDRGIKSLTDLKGKTIDFEHNGSTSTHIGGIKLLMDSGLNPQTDFQSIMSEDDSLMPLIKNMADACSRNPYRYQAALEKDNLSKANFPIIAEGQPLPNDILIVGSHIQLEVINYIRQLMLENQNKLIEAILSVKALQNKFQGSTLTPAKDDDYDMIRDVYRAMGQGVFL</sequence>
<accession>B1WQB9</accession>